<organism evidence="1 2">
    <name type="scientific">Caulobacter hibisci</name>
    <dbReference type="NCBI Taxonomy" id="2035993"/>
    <lineage>
        <taxon>Bacteria</taxon>
        <taxon>Pseudomonadati</taxon>
        <taxon>Pseudomonadota</taxon>
        <taxon>Alphaproteobacteria</taxon>
        <taxon>Caulobacterales</taxon>
        <taxon>Caulobacteraceae</taxon>
        <taxon>Caulobacter</taxon>
    </lineage>
</organism>
<reference evidence="1 2" key="1">
    <citation type="submission" date="2020-11" db="EMBL/GenBank/DDBJ databases">
        <title>genome sequence of strain KACC 18849.</title>
        <authorList>
            <person name="Gao J."/>
            <person name="Zhang X."/>
        </authorList>
    </citation>
    <scope>NUCLEOTIDE SEQUENCE [LARGE SCALE GENOMIC DNA]</scope>
    <source>
        <strain evidence="1 2">KACC 18849</strain>
    </source>
</reference>
<comment type="caution">
    <text evidence="1">The sequence shown here is derived from an EMBL/GenBank/DDBJ whole genome shotgun (WGS) entry which is preliminary data.</text>
</comment>
<protein>
    <recommendedName>
        <fullName evidence="3">Motility protein</fullName>
    </recommendedName>
</protein>
<evidence type="ECO:0008006" key="3">
    <source>
        <dbReference type="Google" id="ProtNLM"/>
    </source>
</evidence>
<gene>
    <name evidence="1" type="ORF">I4Q42_19315</name>
</gene>
<name>A0ABS0T1Y0_9CAUL</name>
<evidence type="ECO:0000313" key="1">
    <source>
        <dbReference type="EMBL" id="MBI1685824.1"/>
    </source>
</evidence>
<accession>A0ABS0T1Y0</accession>
<dbReference type="EMBL" id="JADWOX010000016">
    <property type="protein sequence ID" value="MBI1685824.1"/>
    <property type="molecule type" value="Genomic_DNA"/>
</dbReference>
<dbReference type="RefSeq" id="WP_198577726.1">
    <property type="nucleotide sequence ID" value="NZ_JADWOX010000016.1"/>
</dbReference>
<keyword evidence="2" id="KW-1185">Reference proteome</keyword>
<sequence length="66" mass="6409">MQVSATNTVVRYAPPRPAGGGEAAAAIVDLTQLAVAQTNAKATQAAGTALAQATGELTGTVVDISA</sequence>
<evidence type="ECO:0000313" key="2">
    <source>
        <dbReference type="Proteomes" id="UP000639859"/>
    </source>
</evidence>
<proteinExistence type="predicted"/>
<dbReference type="Proteomes" id="UP000639859">
    <property type="component" value="Unassembled WGS sequence"/>
</dbReference>